<feature type="compositionally biased region" description="Pro residues" evidence="1">
    <location>
        <begin position="44"/>
        <end position="55"/>
    </location>
</feature>
<reference evidence="3" key="2">
    <citation type="submission" date="2012-08" db="EMBL/GenBank/DDBJ databases">
        <title>Whole-genome sequence of Nocardiopsis alba strain ATCC BAA-2165 associated with honeybees.</title>
        <authorList>
            <person name="Qiao J."/>
            <person name="Chen L."/>
            <person name="Li Y."/>
            <person name="Wang J."/>
            <person name="Zhang W."/>
            <person name="Chen S."/>
        </authorList>
    </citation>
    <scope>NUCLEOTIDE SEQUENCE [LARGE SCALE GENOMIC DNA]</scope>
    <source>
        <strain evidence="3">ATCC BAA-2165 / BE74</strain>
    </source>
</reference>
<evidence type="ECO:0000256" key="1">
    <source>
        <dbReference type="SAM" id="MobiDB-lite"/>
    </source>
</evidence>
<dbReference type="PATRIC" id="fig|1205910.3.peg.1133"/>
<feature type="region of interest" description="Disordered" evidence="1">
    <location>
        <begin position="1"/>
        <end position="55"/>
    </location>
</feature>
<name>J7LCX6_NOCAA</name>
<dbReference type="AlphaFoldDB" id="J7LCX6"/>
<proteinExistence type="predicted"/>
<dbReference type="HOGENOM" id="CLU_3027725_0_0_11"/>
<dbReference type="Proteomes" id="UP000003779">
    <property type="component" value="Chromosome"/>
</dbReference>
<reference evidence="2 3" key="1">
    <citation type="journal article" date="2012" name="J. Bacteriol.">
        <title>Whole-Genome Sequence of Nocardiopsis alba Strain ATCC BAA-2165, Associated with Honeybees.</title>
        <authorList>
            <person name="Qiao J."/>
            <person name="Chen L."/>
            <person name="Li Y."/>
            <person name="Wang J."/>
            <person name="Zhang W."/>
            <person name="Chen S."/>
        </authorList>
    </citation>
    <scope>NUCLEOTIDE SEQUENCE [LARGE SCALE GENOMIC DNA]</scope>
    <source>
        <strain evidence="3">ATCC BAA-2165 / BE74</strain>
    </source>
</reference>
<gene>
    <name evidence="2" type="ordered locus">B005_1188</name>
</gene>
<evidence type="ECO:0000313" key="3">
    <source>
        <dbReference type="Proteomes" id="UP000003779"/>
    </source>
</evidence>
<sequence length="55" mass="5722">MGLSPERIPARGPSIGPIGVATDRWASQANPDDPDISRSHTGPPRSPPPPQSLPS</sequence>
<dbReference type="KEGG" id="nal:B005_1188"/>
<organism evidence="2 3">
    <name type="scientific">Nocardiopsis alba (strain ATCC BAA-2165 / BE74)</name>
    <dbReference type="NCBI Taxonomy" id="1205910"/>
    <lineage>
        <taxon>Bacteria</taxon>
        <taxon>Bacillati</taxon>
        <taxon>Actinomycetota</taxon>
        <taxon>Actinomycetes</taxon>
        <taxon>Streptosporangiales</taxon>
        <taxon>Nocardiopsidaceae</taxon>
        <taxon>Nocardiopsis</taxon>
    </lineage>
</organism>
<evidence type="ECO:0000313" key="2">
    <source>
        <dbReference type="EMBL" id="AFR09265.1"/>
    </source>
</evidence>
<accession>J7LCX6</accession>
<protein>
    <submittedName>
        <fullName evidence="2">Uncharacterized protein</fullName>
    </submittedName>
</protein>
<dbReference type="EMBL" id="CP003788">
    <property type="protein sequence ID" value="AFR09265.1"/>
    <property type="molecule type" value="Genomic_DNA"/>
</dbReference>